<dbReference type="Pfam" id="PF04321">
    <property type="entry name" value="RmlD_sub_bind"/>
    <property type="match status" value="1"/>
</dbReference>
<feature type="domain" description="RmlD-like substrate binding" evidence="1">
    <location>
        <begin position="3"/>
        <end position="283"/>
    </location>
</feature>
<dbReference type="InterPro" id="IPR005913">
    <property type="entry name" value="dTDP_dehydrorham_reduct"/>
</dbReference>
<dbReference type="NCBIfam" id="TIGR01214">
    <property type="entry name" value="rmlD"/>
    <property type="match status" value="1"/>
</dbReference>
<proteinExistence type="predicted"/>
<reference evidence="3" key="2">
    <citation type="submission" date="2021-03" db="EMBL/GenBank/DDBJ databases">
        <authorList>
            <person name="Jaffe A."/>
        </authorList>
    </citation>
    <scope>NUCLEOTIDE SEQUENCE</scope>
    <source>
        <strain evidence="3">RIFCSPLOWO2_01_FULL_58_19</strain>
    </source>
</reference>
<dbReference type="PANTHER" id="PTHR10491">
    <property type="entry name" value="DTDP-4-DEHYDRORHAMNOSE REDUCTASE"/>
    <property type="match status" value="1"/>
</dbReference>
<dbReference type="InterPro" id="IPR036291">
    <property type="entry name" value="NAD(P)-bd_dom_sf"/>
</dbReference>
<dbReference type="AlphaFoldDB" id="A0A7J4JFD7"/>
<dbReference type="EMBL" id="JAGVWE010000006">
    <property type="protein sequence ID" value="MBS3063558.1"/>
    <property type="molecule type" value="Genomic_DNA"/>
</dbReference>
<evidence type="ECO:0000313" key="2">
    <source>
        <dbReference type="EMBL" id="HIH16482.1"/>
    </source>
</evidence>
<dbReference type="Proteomes" id="UP000678237">
    <property type="component" value="Unassembled WGS sequence"/>
</dbReference>
<reference evidence="3" key="3">
    <citation type="submission" date="2021-05" db="EMBL/GenBank/DDBJ databases">
        <title>Protein family content uncovers lineage relationships and bacterial pathway maintenance mechanisms in DPANN archaea.</title>
        <authorList>
            <person name="Castelle C.J."/>
            <person name="Meheust R."/>
            <person name="Jaffe A.L."/>
            <person name="Seitz K."/>
            <person name="Gong X."/>
            <person name="Baker B.J."/>
            <person name="Banfield J.F."/>
        </authorList>
    </citation>
    <scope>NUCLEOTIDE SEQUENCE</scope>
    <source>
        <strain evidence="3">RIFCSPLOWO2_01_FULL_58_19</strain>
    </source>
</reference>
<accession>A0A7J4JFD7</accession>
<dbReference type="EC" id="1.1.1.133" evidence="2"/>
<dbReference type="SUPFAM" id="SSF51735">
    <property type="entry name" value="NAD(P)-binding Rossmann-fold domains"/>
    <property type="match status" value="1"/>
</dbReference>
<dbReference type="EMBL" id="DUGH01000090">
    <property type="protein sequence ID" value="HIH16482.1"/>
    <property type="molecule type" value="Genomic_DNA"/>
</dbReference>
<dbReference type="InterPro" id="IPR029903">
    <property type="entry name" value="RmlD-like-bd"/>
</dbReference>
<dbReference type="CDD" id="cd05254">
    <property type="entry name" value="dTDP_HR_like_SDR_e"/>
    <property type="match status" value="1"/>
</dbReference>
<sequence>MHRILVTGAKGFLGKKACTVFKAKGLEVVEADLPELDVTREDRVREFVAAARPEAVIHAAALTDVDGCETARKRAFKVNVVGTQNVARACRAVGAKMVFISTDFVFDGKKRGAYTEADVPRPLNYYAQTKAEGEEAVKRLAGDWVIVRTGVLYGFNDAGDKTTFAHWALKKLGEGREFRVVDDQFAQPTLVDDLVEGIHRLLEENAAGVFNLTGSEYLSRLAFVKKVASVFGFKPGQAKPLKTAELKQAALRPLKLRTSHAKIRKLGIRMSSVLQGLKEMRRQMNA</sequence>
<organism evidence="2 4">
    <name type="scientific">Candidatus Iainarchaeum sp</name>
    <dbReference type="NCBI Taxonomy" id="3101447"/>
    <lineage>
        <taxon>Archaea</taxon>
        <taxon>Candidatus Iainarchaeota</taxon>
        <taxon>Candidatus Iainarchaeia</taxon>
        <taxon>Candidatus Iainarchaeales</taxon>
        <taxon>Candidatus Iainarchaeaceae</taxon>
        <taxon>Candidatus Iainarchaeum</taxon>
    </lineage>
</organism>
<evidence type="ECO:0000259" key="1">
    <source>
        <dbReference type="Pfam" id="PF04321"/>
    </source>
</evidence>
<evidence type="ECO:0000313" key="4">
    <source>
        <dbReference type="Proteomes" id="UP000564964"/>
    </source>
</evidence>
<keyword evidence="2" id="KW-0560">Oxidoreductase</keyword>
<gene>
    <name evidence="2" type="primary">rfbD</name>
    <name evidence="2" type="ORF">HA252_03700</name>
    <name evidence="3" type="ORF">J4203_06885</name>
</gene>
<dbReference type="PANTHER" id="PTHR10491:SF4">
    <property type="entry name" value="METHIONINE ADENOSYLTRANSFERASE 2 SUBUNIT BETA"/>
    <property type="match status" value="1"/>
</dbReference>
<dbReference type="Proteomes" id="UP000564964">
    <property type="component" value="Unassembled WGS sequence"/>
</dbReference>
<evidence type="ECO:0000313" key="3">
    <source>
        <dbReference type="EMBL" id="MBS3063558.1"/>
    </source>
</evidence>
<dbReference type="Gene3D" id="3.90.25.10">
    <property type="entry name" value="UDP-galactose 4-epimerase, domain 1"/>
    <property type="match status" value="1"/>
</dbReference>
<protein>
    <submittedName>
        <fullName evidence="2">dTDP-4-dehydrorhamnose reductase</fullName>
        <ecNumber evidence="2">1.1.1.133</ecNumber>
    </submittedName>
</protein>
<dbReference type="GO" id="GO:0008831">
    <property type="term" value="F:dTDP-4-dehydrorhamnose reductase activity"/>
    <property type="evidence" value="ECO:0007669"/>
    <property type="project" value="UniProtKB-EC"/>
</dbReference>
<reference evidence="2" key="1">
    <citation type="journal article" date="2020" name="bioRxiv">
        <title>A rank-normalized archaeal taxonomy based on genome phylogeny resolves widespread incomplete and uneven classifications.</title>
        <authorList>
            <person name="Rinke C."/>
            <person name="Chuvochina M."/>
            <person name="Mussig A.J."/>
            <person name="Chaumeil P.-A."/>
            <person name="Waite D.W."/>
            <person name="Whitman W.B."/>
            <person name="Parks D.H."/>
            <person name="Hugenholtz P."/>
        </authorList>
    </citation>
    <scope>NUCLEOTIDE SEQUENCE</scope>
    <source>
        <strain evidence="2">UBA10219</strain>
    </source>
</reference>
<name>A0A7J4JFD7_9ARCH</name>
<dbReference type="Gene3D" id="3.40.50.720">
    <property type="entry name" value="NAD(P)-binding Rossmann-like Domain"/>
    <property type="match status" value="1"/>
</dbReference>
<comment type="caution">
    <text evidence="2">The sequence shown here is derived from an EMBL/GenBank/DDBJ whole genome shotgun (WGS) entry which is preliminary data.</text>
</comment>